<dbReference type="AlphaFoldDB" id="A0A6M6BJI0"/>
<evidence type="ECO:0000313" key="2">
    <source>
        <dbReference type="Proteomes" id="UP000501623"/>
    </source>
</evidence>
<evidence type="ECO:0000313" key="1">
    <source>
        <dbReference type="EMBL" id="QJX47225.1"/>
    </source>
</evidence>
<protein>
    <recommendedName>
        <fullName evidence="3">Lipoprotein</fullName>
    </recommendedName>
</protein>
<sequence>MNHIRLYFISLLFVSIGCEQNPVKAPVNSSAATIDSCSISFDIDTVRFNNKLTNCQKRQVFLRRNFEEDYSKIEDTTRIALSFIWWRSFHGLAIIRLENRPTIAFSDSGNIKREVWQEWFATYKTDIQSLNKDFTFWVSGKPGGKIPPFVFQQHVERLPTNKTPTVIQLLDTVGFWDMKPVYPAPSHTDGSYWTLEVYRNGKYHEVSTDLKSHPVKSICLQLIKISKHPATPEEIY</sequence>
<reference evidence="1 2" key="1">
    <citation type="submission" date="2020-05" db="EMBL/GenBank/DDBJ databases">
        <title>Complete genome sequence of Hymenobacter sp. TS19 in Coasted Sand Dune.</title>
        <authorList>
            <person name="Lee J.-H."/>
            <person name="Jung J.-H."/>
            <person name="Jeong S."/>
            <person name="Zhao L."/>
            <person name="Kim M.-K."/>
            <person name="Seo H.-S."/>
            <person name="Lim S."/>
        </authorList>
    </citation>
    <scope>NUCLEOTIDE SEQUENCE [LARGE SCALE GENOMIC DNA]</scope>
    <source>
        <strain evidence="1 2">TS19</strain>
    </source>
</reference>
<organism evidence="1 2">
    <name type="scientific">Hymenobacter taeanensis</name>
    <dbReference type="NCBI Taxonomy" id="2735321"/>
    <lineage>
        <taxon>Bacteria</taxon>
        <taxon>Pseudomonadati</taxon>
        <taxon>Bacteroidota</taxon>
        <taxon>Cytophagia</taxon>
        <taxon>Cytophagales</taxon>
        <taxon>Hymenobacteraceae</taxon>
        <taxon>Hymenobacter</taxon>
    </lineage>
</organism>
<evidence type="ECO:0008006" key="3">
    <source>
        <dbReference type="Google" id="ProtNLM"/>
    </source>
</evidence>
<dbReference type="Proteomes" id="UP000501623">
    <property type="component" value="Chromosome"/>
</dbReference>
<keyword evidence="2" id="KW-1185">Reference proteome</keyword>
<dbReference type="PROSITE" id="PS51257">
    <property type="entry name" value="PROKAR_LIPOPROTEIN"/>
    <property type="match status" value="1"/>
</dbReference>
<name>A0A6M6BJI0_9BACT</name>
<gene>
    <name evidence="1" type="ORF">HMJ29_09860</name>
</gene>
<proteinExistence type="predicted"/>
<dbReference type="RefSeq" id="WP_171591320.1">
    <property type="nucleotide sequence ID" value="NZ_CP053538.1"/>
</dbReference>
<dbReference type="EMBL" id="CP053538">
    <property type="protein sequence ID" value="QJX47225.1"/>
    <property type="molecule type" value="Genomic_DNA"/>
</dbReference>
<accession>A0A6M6BJI0</accession>
<dbReference type="KEGG" id="hts:HMJ29_09860"/>